<evidence type="ECO:0000313" key="1">
    <source>
        <dbReference type="EMBL" id="MFC3086532.1"/>
    </source>
</evidence>
<dbReference type="EMBL" id="JBHRSM010000018">
    <property type="protein sequence ID" value="MFC3086532.1"/>
    <property type="molecule type" value="Genomic_DNA"/>
</dbReference>
<keyword evidence="2" id="KW-1185">Reference proteome</keyword>
<comment type="caution">
    <text evidence="1">The sequence shown here is derived from an EMBL/GenBank/DDBJ whole genome shotgun (WGS) entry which is preliminary data.</text>
</comment>
<organism evidence="1 2">
    <name type="scientific">Tabrizicola soli</name>
    <dbReference type="NCBI Taxonomy" id="2185115"/>
    <lineage>
        <taxon>Bacteria</taxon>
        <taxon>Pseudomonadati</taxon>
        <taxon>Pseudomonadota</taxon>
        <taxon>Alphaproteobacteria</taxon>
        <taxon>Rhodobacterales</taxon>
        <taxon>Paracoccaceae</taxon>
        <taxon>Tabrizicola</taxon>
    </lineage>
</organism>
<dbReference type="RefSeq" id="WP_197645082.1">
    <property type="nucleotide sequence ID" value="NZ_JAEACP010000013.1"/>
</dbReference>
<reference evidence="2" key="1">
    <citation type="journal article" date="2019" name="Int. J. Syst. Evol. Microbiol.">
        <title>The Global Catalogue of Microorganisms (GCM) 10K type strain sequencing project: providing services to taxonomists for standard genome sequencing and annotation.</title>
        <authorList>
            <consortium name="The Broad Institute Genomics Platform"/>
            <consortium name="The Broad Institute Genome Sequencing Center for Infectious Disease"/>
            <person name="Wu L."/>
            <person name="Ma J."/>
        </authorList>
    </citation>
    <scope>NUCLEOTIDE SEQUENCE [LARGE SCALE GENOMIC DNA]</scope>
    <source>
        <strain evidence="2">KCTC 62102</strain>
    </source>
</reference>
<gene>
    <name evidence="1" type="ORF">ACFOD6_10795</name>
</gene>
<evidence type="ECO:0000313" key="2">
    <source>
        <dbReference type="Proteomes" id="UP001595445"/>
    </source>
</evidence>
<dbReference type="Proteomes" id="UP001595445">
    <property type="component" value="Unassembled WGS sequence"/>
</dbReference>
<evidence type="ECO:0008006" key="3">
    <source>
        <dbReference type="Google" id="ProtNLM"/>
    </source>
</evidence>
<sequence>MSETLPASLRPARPSRLSASLKRAIELRIKKGCTVTDACAAAGISTQAYYKAQRRAEVRLYAEDVRKRLLDEASARRDALRLEALEVAADMLRSASSETVKVRLIELLMNEGRPSASVNVNVDARSQVAGHANAGYVYQRPAHLQEAEERP</sequence>
<accession>A0ABV7DVM8</accession>
<protein>
    <recommendedName>
        <fullName evidence="3">Transposase</fullName>
    </recommendedName>
</protein>
<name>A0ABV7DVM8_9RHOB</name>
<proteinExistence type="predicted"/>